<dbReference type="AlphaFoldDB" id="A0A0B6YZ64"/>
<name>A0A0B6YZ64_9EUPU</name>
<gene>
    <name evidence="2" type="primary">ORF42200</name>
</gene>
<feature type="compositionally biased region" description="Basic and acidic residues" evidence="1">
    <location>
        <begin position="16"/>
        <end position="38"/>
    </location>
</feature>
<accession>A0A0B6YZ64</accession>
<sequence length="109" mass="11793">STSSSSFLSEVEAEDEHSVDVEKVNEANHVDNVHEQHFKNQQANLNSHIITQEVSVGEHHNAFSPECTDASMHNSTSESATGNDSSDATHSDSSNTSSAHHDHNKIEVG</sequence>
<protein>
    <submittedName>
        <fullName evidence="2">Uncharacterized protein</fullName>
    </submittedName>
</protein>
<reference evidence="2" key="1">
    <citation type="submission" date="2014-12" db="EMBL/GenBank/DDBJ databases">
        <title>Insight into the proteome of Arion vulgaris.</title>
        <authorList>
            <person name="Aradska J."/>
            <person name="Bulat T."/>
            <person name="Smidak R."/>
            <person name="Sarate P."/>
            <person name="Gangsoo J."/>
            <person name="Sialana F."/>
            <person name="Bilban M."/>
            <person name="Lubec G."/>
        </authorList>
    </citation>
    <scope>NUCLEOTIDE SEQUENCE</scope>
    <source>
        <tissue evidence="2">Skin</tissue>
    </source>
</reference>
<feature type="non-terminal residue" evidence="2">
    <location>
        <position position="109"/>
    </location>
</feature>
<feature type="non-terminal residue" evidence="2">
    <location>
        <position position="1"/>
    </location>
</feature>
<evidence type="ECO:0000256" key="1">
    <source>
        <dbReference type="SAM" id="MobiDB-lite"/>
    </source>
</evidence>
<proteinExistence type="predicted"/>
<feature type="compositionally biased region" description="Polar residues" evidence="1">
    <location>
        <begin position="39"/>
        <end position="54"/>
    </location>
</feature>
<evidence type="ECO:0000313" key="2">
    <source>
        <dbReference type="EMBL" id="CEK61417.1"/>
    </source>
</evidence>
<organism evidence="2">
    <name type="scientific">Arion vulgaris</name>
    <dbReference type="NCBI Taxonomy" id="1028688"/>
    <lineage>
        <taxon>Eukaryota</taxon>
        <taxon>Metazoa</taxon>
        <taxon>Spiralia</taxon>
        <taxon>Lophotrochozoa</taxon>
        <taxon>Mollusca</taxon>
        <taxon>Gastropoda</taxon>
        <taxon>Heterobranchia</taxon>
        <taxon>Euthyneura</taxon>
        <taxon>Panpulmonata</taxon>
        <taxon>Eupulmonata</taxon>
        <taxon>Stylommatophora</taxon>
        <taxon>Helicina</taxon>
        <taxon>Arionoidea</taxon>
        <taxon>Arionidae</taxon>
        <taxon>Arion</taxon>
    </lineage>
</organism>
<feature type="compositionally biased region" description="Basic and acidic residues" evidence="1">
    <location>
        <begin position="99"/>
        <end position="109"/>
    </location>
</feature>
<feature type="compositionally biased region" description="Polar residues" evidence="1">
    <location>
        <begin position="71"/>
        <end position="98"/>
    </location>
</feature>
<dbReference type="EMBL" id="HACG01014552">
    <property type="protein sequence ID" value="CEK61417.1"/>
    <property type="molecule type" value="Transcribed_RNA"/>
</dbReference>
<feature type="region of interest" description="Disordered" evidence="1">
    <location>
        <begin position="1"/>
        <end position="109"/>
    </location>
</feature>